<dbReference type="PANTHER" id="PTHR14369">
    <property type="entry name" value="SURFEIT LOCUS PROTEIN 6"/>
    <property type="match status" value="1"/>
</dbReference>
<evidence type="ECO:0008006" key="9">
    <source>
        <dbReference type="Google" id="ProtNLM"/>
    </source>
</evidence>
<feature type="domain" description="Ribosomal RNA-processing protein 14/surfeit locus protein 6 C-terminal" evidence="5">
    <location>
        <begin position="180"/>
        <end position="353"/>
    </location>
</feature>
<dbReference type="Pfam" id="PF04935">
    <property type="entry name" value="SURF6"/>
    <property type="match status" value="1"/>
</dbReference>
<dbReference type="InterPro" id="IPR007019">
    <property type="entry name" value="SURF6"/>
</dbReference>
<accession>A0A4S8J0Y2</accession>
<dbReference type="Proteomes" id="UP000317650">
    <property type="component" value="Chromosome 11"/>
</dbReference>
<evidence type="ECO:0000259" key="5">
    <source>
        <dbReference type="Pfam" id="PF04935"/>
    </source>
</evidence>
<feature type="compositionally biased region" description="Acidic residues" evidence="4">
    <location>
        <begin position="111"/>
        <end position="133"/>
    </location>
</feature>
<keyword evidence="3" id="KW-0539">Nucleus</keyword>
<dbReference type="GO" id="GO:0003723">
    <property type="term" value="F:RNA binding"/>
    <property type="evidence" value="ECO:0007669"/>
    <property type="project" value="TreeGrafter"/>
</dbReference>
<organism evidence="7 8">
    <name type="scientific">Musa balbisiana</name>
    <name type="common">Banana</name>
    <dbReference type="NCBI Taxonomy" id="52838"/>
    <lineage>
        <taxon>Eukaryota</taxon>
        <taxon>Viridiplantae</taxon>
        <taxon>Streptophyta</taxon>
        <taxon>Embryophyta</taxon>
        <taxon>Tracheophyta</taxon>
        <taxon>Spermatophyta</taxon>
        <taxon>Magnoliopsida</taxon>
        <taxon>Liliopsida</taxon>
        <taxon>Zingiberales</taxon>
        <taxon>Musaceae</taxon>
        <taxon>Musa</taxon>
    </lineage>
</organism>
<comment type="similarity">
    <text evidence="2">Belongs to the SURF6 family.</text>
</comment>
<dbReference type="Pfam" id="PF15459">
    <property type="entry name" value="RRP14"/>
    <property type="match status" value="1"/>
</dbReference>
<name>A0A4S8J0Y2_MUSBA</name>
<dbReference type="PANTHER" id="PTHR14369:SF0">
    <property type="entry name" value="SURFEIT LOCUS PROTEIN 6"/>
    <property type="match status" value="1"/>
</dbReference>
<dbReference type="GO" id="GO:0042273">
    <property type="term" value="P:ribosomal large subunit biogenesis"/>
    <property type="evidence" value="ECO:0007669"/>
    <property type="project" value="TreeGrafter"/>
</dbReference>
<feature type="region of interest" description="Disordered" evidence="4">
    <location>
        <begin position="104"/>
        <end position="145"/>
    </location>
</feature>
<evidence type="ECO:0000313" key="8">
    <source>
        <dbReference type="Proteomes" id="UP000317650"/>
    </source>
</evidence>
<reference evidence="7 8" key="1">
    <citation type="journal article" date="2019" name="Nat. Plants">
        <title>Genome sequencing of Musa balbisiana reveals subgenome evolution and function divergence in polyploid bananas.</title>
        <authorList>
            <person name="Yao X."/>
        </authorList>
    </citation>
    <scope>NUCLEOTIDE SEQUENCE [LARGE SCALE GENOMIC DNA]</scope>
    <source>
        <strain evidence="8">cv. DH-PKW</strain>
        <tissue evidence="7">Leaves</tissue>
    </source>
</reference>
<dbReference type="GO" id="GO:0005730">
    <property type="term" value="C:nucleolus"/>
    <property type="evidence" value="ECO:0007669"/>
    <property type="project" value="TreeGrafter"/>
</dbReference>
<dbReference type="InterPro" id="IPR029188">
    <property type="entry name" value="Rrp14_N"/>
</dbReference>
<dbReference type="InterPro" id="IPR029190">
    <property type="entry name" value="Rrp14/SURF6_C"/>
</dbReference>
<feature type="compositionally biased region" description="Basic and acidic residues" evidence="4">
    <location>
        <begin position="294"/>
        <end position="307"/>
    </location>
</feature>
<feature type="region of interest" description="Disordered" evidence="4">
    <location>
        <begin position="162"/>
        <end position="376"/>
    </location>
</feature>
<keyword evidence="8" id="KW-1185">Reference proteome</keyword>
<comment type="subcellular location">
    <subcellularLocation>
        <location evidence="1">Nucleus</location>
    </subcellularLocation>
</comment>
<feature type="compositionally biased region" description="Basic residues" evidence="4">
    <location>
        <begin position="346"/>
        <end position="362"/>
    </location>
</feature>
<evidence type="ECO:0000313" key="7">
    <source>
        <dbReference type="EMBL" id="THU54933.1"/>
    </source>
</evidence>
<dbReference type="EMBL" id="PYDT01000007">
    <property type="protein sequence ID" value="THU54933.1"/>
    <property type="molecule type" value="Genomic_DNA"/>
</dbReference>
<sequence length="376" mass="43888">MKRKGGRRKPLPAAATDIVDSGVDLKVLIHGDSLFFDRLVELIPARFYLPADEDKPWFQGLSKDAKAAAKAESRVNLRESRRARLDPAKSSTTTLDLLKKSIEAEKIATDTSEEEDNGDEDEDEDDGENETEVDNPHPVICDDRSVTYEELRQRLHRRIEELRSGRNTWPLFDKHRPNKMEKKKKNNKKKNVERDASASHGKRKREEKETREKKETKKKIAKTRGDVIAPDISFGQVKIGRHDENRRKRRKLSKQQELERAKMLEEAKKDPERGLKVSKKHSWKAAVSRASGMKVHDDPKLLKESIKKEKKRQQKHAEKWKERVKNTEKIRAEKQKTRAENIKGRINQKKMRRIEKREKKLMRPGFEGQKEGYVNE</sequence>
<evidence type="ECO:0000256" key="2">
    <source>
        <dbReference type="ARBA" id="ARBA00005904"/>
    </source>
</evidence>
<gene>
    <name evidence="7" type="ORF">C4D60_Mb11t01270</name>
</gene>
<protein>
    <recommendedName>
        <fullName evidence="9">Ribosomal RNA-processing protein 14/surfeit locus protein 6 C-terminal domain-containing protein</fullName>
    </recommendedName>
</protein>
<evidence type="ECO:0000256" key="3">
    <source>
        <dbReference type="ARBA" id="ARBA00023242"/>
    </source>
</evidence>
<dbReference type="AlphaFoldDB" id="A0A4S8J0Y2"/>
<evidence type="ECO:0000256" key="4">
    <source>
        <dbReference type="SAM" id="MobiDB-lite"/>
    </source>
</evidence>
<evidence type="ECO:0000259" key="6">
    <source>
        <dbReference type="Pfam" id="PF15459"/>
    </source>
</evidence>
<evidence type="ECO:0000256" key="1">
    <source>
        <dbReference type="ARBA" id="ARBA00004123"/>
    </source>
</evidence>
<dbReference type="GO" id="GO:0003677">
    <property type="term" value="F:DNA binding"/>
    <property type="evidence" value="ECO:0007669"/>
    <property type="project" value="TreeGrafter"/>
</dbReference>
<feature type="compositionally biased region" description="Basic and acidic residues" evidence="4">
    <location>
        <begin position="254"/>
        <end position="275"/>
    </location>
</feature>
<feature type="compositionally biased region" description="Basic and acidic residues" evidence="4">
    <location>
        <begin position="315"/>
        <end position="343"/>
    </location>
</feature>
<feature type="domain" description="Ribosomal RNA-processing protein 14 N-terminal" evidence="6">
    <location>
        <begin position="29"/>
        <end position="88"/>
    </location>
</feature>
<feature type="compositionally biased region" description="Basic and acidic residues" evidence="4">
    <location>
        <begin position="204"/>
        <end position="215"/>
    </location>
</feature>
<dbReference type="STRING" id="52838.A0A4S8J0Y2"/>
<comment type="caution">
    <text evidence="7">The sequence shown here is derived from an EMBL/GenBank/DDBJ whole genome shotgun (WGS) entry which is preliminary data.</text>
</comment>
<proteinExistence type="inferred from homology"/>
<dbReference type="GO" id="GO:0042274">
    <property type="term" value="P:ribosomal small subunit biogenesis"/>
    <property type="evidence" value="ECO:0007669"/>
    <property type="project" value="TreeGrafter"/>
</dbReference>